<dbReference type="Proteomes" id="UP000557872">
    <property type="component" value="Unassembled WGS sequence"/>
</dbReference>
<dbReference type="EMBL" id="JACBAZ010000001">
    <property type="protein sequence ID" value="NWK54075.1"/>
    <property type="molecule type" value="Genomic_DNA"/>
</dbReference>
<evidence type="ECO:0000259" key="2">
    <source>
        <dbReference type="PROSITE" id="PS51746"/>
    </source>
</evidence>
<evidence type="ECO:0000313" key="3">
    <source>
        <dbReference type="EMBL" id="NWK54075.1"/>
    </source>
</evidence>
<evidence type="ECO:0000313" key="4">
    <source>
        <dbReference type="Proteomes" id="UP000557872"/>
    </source>
</evidence>
<dbReference type="PROSITE" id="PS51746">
    <property type="entry name" value="PPM_2"/>
    <property type="match status" value="1"/>
</dbReference>
<dbReference type="Pfam" id="PF13672">
    <property type="entry name" value="PP2C_2"/>
    <property type="match status" value="1"/>
</dbReference>
<dbReference type="SMART" id="SM00332">
    <property type="entry name" value="PP2Cc"/>
    <property type="match status" value="1"/>
</dbReference>
<keyword evidence="4" id="KW-1185">Reference proteome</keyword>
<dbReference type="RefSeq" id="WP_178930622.1">
    <property type="nucleotide sequence ID" value="NZ_JACBAZ010000001.1"/>
</dbReference>
<reference evidence="3 4" key="1">
    <citation type="submission" date="2020-07" db="EMBL/GenBank/DDBJ databases">
        <title>Roseicoccus Jingziensis gen. nov., sp. nov., isolated from coastal seawater.</title>
        <authorList>
            <person name="Feng X."/>
        </authorList>
    </citation>
    <scope>NUCLEOTIDE SEQUENCE [LARGE SCALE GENOMIC DNA]</scope>
    <source>
        <strain evidence="3 4">N1E253</strain>
    </source>
</reference>
<keyword evidence="1" id="KW-0472">Membrane</keyword>
<dbReference type="InterPro" id="IPR036457">
    <property type="entry name" value="PPM-type-like_dom_sf"/>
</dbReference>
<dbReference type="AlphaFoldDB" id="A0A851GFL7"/>
<name>A0A851GFL7_9BACT</name>
<proteinExistence type="predicted"/>
<sequence>MHSIHIAIASSIGGREEQQDAAHSWTSEHTCLLVLADGVGGNIGGAAAAKTVIETADEIWNHQHGRFSSPRQSLENIAELAHQRIAALTPGERRNPASTIVALYLDEHEAHWIHCGDSRLYRIQNGQTATRTRDHSVVQLLVEQGKITEEELNSHPDKGRILKSLGGGSFKGSDYQSCTYQPGDQFLLCSDGYWESVPAKAPILPSRPRDRKLEDHINRLVTKAVKQNGPDGDNTTIAIAEVAAPNKSHQAPAHPQSSPLRSVIKSTLLIIFYTFIVIDIIILFYIFLSQ</sequence>
<keyword evidence="1" id="KW-0812">Transmembrane</keyword>
<comment type="caution">
    <text evidence="3">The sequence shown here is derived from an EMBL/GenBank/DDBJ whole genome shotgun (WGS) entry which is preliminary data.</text>
</comment>
<feature type="transmembrane region" description="Helical" evidence="1">
    <location>
        <begin position="268"/>
        <end position="288"/>
    </location>
</feature>
<accession>A0A851GFL7</accession>
<organism evidence="3 4">
    <name type="scientific">Oceaniferula marina</name>
    <dbReference type="NCBI Taxonomy" id="2748318"/>
    <lineage>
        <taxon>Bacteria</taxon>
        <taxon>Pseudomonadati</taxon>
        <taxon>Verrucomicrobiota</taxon>
        <taxon>Verrucomicrobiia</taxon>
        <taxon>Verrucomicrobiales</taxon>
        <taxon>Verrucomicrobiaceae</taxon>
        <taxon>Oceaniferula</taxon>
    </lineage>
</organism>
<dbReference type="SMART" id="SM00331">
    <property type="entry name" value="PP2C_SIG"/>
    <property type="match status" value="1"/>
</dbReference>
<dbReference type="InterPro" id="IPR001932">
    <property type="entry name" value="PPM-type_phosphatase-like_dom"/>
</dbReference>
<dbReference type="Gene3D" id="3.60.40.10">
    <property type="entry name" value="PPM-type phosphatase domain"/>
    <property type="match status" value="1"/>
</dbReference>
<dbReference type="SUPFAM" id="SSF81606">
    <property type="entry name" value="PP2C-like"/>
    <property type="match status" value="1"/>
</dbReference>
<keyword evidence="1" id="KW-1133">Transmembrane helix</keyword>
<protein>
    <submittedName>
        <fullName evidence="3">Serine/threonine-protein phosphatase</fullName>
    </submittedName>
</protein>
<gene>
    <name evidence="3" type="ORF">HW115_00510</name>
</gene>
<dbReference type="CDD" id="cd00143">
    <property type="entry name" value="PP2Cc"/>
    <property type="match status" value="1"/>
</dbReference>
<feature type="domain" description="PPM-type phosphatase" evidence="2">
    <location>
        <begin position="5"/>
        <end position="242"/>
    </location>
</feature>
<evidence type="ECO:0000256" key="1">
    <source>
        <dbReference type="SAM" id="Phobius"/>
    </source>
</evidence>